<dbReference type="AlphaFoldDB" id="A0AB36J2I7"/>
<sequence>MRRIDLNDLSFAAKLKSDLMILLWDLEKESLPQQENFIDEFRSVIGEFIEFESILQESFKPNSYN</sequence>
<accession>A0AB36J2I7</accession>
<dbReference type="RefSeq" id="WP_076139038.1">
    <property type="nucleotide sequence ID" value="NZ_MKQL01000024.1"/>
</dbReference>
<evidence type="ECO:0000313" key="2">
    <source>
        <dbReference type="Proteomes" id="UP000187323"/>
    </source>
</evidence>
<dbReference type="Proteomes" id="UP000187323">
    <property type="component" value="Unassembled WGS sequence"/>
</dbReference>
<proteinExistence type="predicted"/>
<organism evidence="1 2">
    <name type="scientific">Paenibacillus odorifer</name>
    <dbReference type="NCBI Taxonomy" id="189426"/>
    <lineage>
        <taxon>Bacteria</taxon>
        <taxon>Bacillati</taxon>
        <taxon>Bacillota</taxon>
        <taxon>Bacilli</taxon>
        <taxon>Bacillales</taxon>
        <taxon>Paenibacillaceae</taxon>
        <taxon>Paenibacillus</taxon>
    </lineage>
</organism>
<dbReference type="EMBL" id="MPTO01000058">
    <property type="protein sequence ID" value="OME09724.1"/>
    <property type="molecule type" value="Genomic_DNA"/>
</dbReference>
<evidence type="ECO:0000313" key="1">
    <source>
        <dbReference type="EMBL" id="OME09724.1"/>
    </source>
</evidence>
<gene>
    <name evidence="1" type="ORF">BSK47_31830</name>
</gene>
<protein>
    <submittedName>
        <fullName evidence="1">Uncharacterized protein</fullName>
    </submittedName>
</protein>
<reference evidence="1 2" key="1">
    <citation type="submission" date="2016-10" db="EMBL/GenBank/DDBJ databases">
        <title>Paenibacillus species isolates.</title>
        <authorList>
            <person name="Beno S.M."/>
        </authorList>
    </citation>
    <scope>NUCLEOTIDE SEQUENCE [LARGE SCALE GENOMIC DNA]</scope>
    <source>
        <strain evidence="1 2">FSL H7-0918</strain>
    </source>
</reference>
<name>A0AB36J2I7_9BACL</name>
<comment type="caution">
    <text evidence="1">The sequence shown here is derived from an EMBL/GenBank/DDBJ whole genome shotgun (WGS) entry which is preliminary data.</text>
</comment>